<keyword evidence="9" id="KW-1185">Reference proteome</keyword>
<evidence type="ECO:0000313" key="9">
    <source>
        <dbReference type="Proteomes" id="UP000295468"/>
    </source>
</evidence>
<gene>
    <name evidence="8" type="ORF">CLV82_1824</name>
</gene>
<dbReference type="Proteomes" id="UP000295468">
    <property type="component" value="Unassembled WGS sequence"/>
</dbReference>
<evidence type="ECO:0000256" key="5">
    <source>
        <dbReference type="ARBA" id="ARBA00023237"/>
    </source>
</evidence>
<dbReference type="InterPro" id="IPR012944">
    <property type="entry name" value="SusD_RagB_dom"/>
</dbReference>
<dbReference type="InterPro" id="IPR011990">
    <property type="entry name" value="TPR-like_helical_dom_sf"/>
</dbReference>
<evidence type="ECO:0000256" key="4">
    <source>
        <dbReference type="ARBA" id="ARBA00023136"/>
    </source>
</evidence>
<protein>
    <submittedName>
        <fullName evidence="8">Putative outer membrane starch-binding protein</fullName>
    </submittedName>
</protein>
<name>A0A4R6TKW8_9FLAO</name>
<dbReference type="Gene3D" id="1.25.40.390">
    <property type="match status" value="1"/>
</dbReference>
<dbReference type="InterPro" id="IPR033985">
    <property type="entry name" value="SusD-like_N"/>
</dbReference>
<evidence type="ECO:0000256" key="1">
    <source>
        <dbReference type="ARBA" id="ARBA00004442"/>
    </source>
</evidence>
<evidence type="ECO:0000259" key="7">
    <source>
        <dbReference type="Pfam" id="PF14322"/>
    </source>
</evidence>
<evidence type="ECO:0000259" key="6">
    <source>
        <dbReference type="Pfam" id="PF07980"/>
    </source>
</evidence>
<dbReference type="SUPFAM" id="SSF48452">
    <property type="entry name" value="TPR-like"/>
    <property type="match status" value="1"/>
</dbReference>
<reference evidence="8 9" key="1">
    <citation type="submission" date="2019-03" db="EMBL/GenBank/DDBJ databases">
        <title>Genomic Encyclopedia of Archaeal and Bacterial Type Strains, Phase II (KMG-II): from individual species to whole genera.</title>
        <authorList>
            <person name="Goeker M."/>
        </authorList>
    </citation>
    <scope>NUCLEOTIDE SEQUENCE [LARGE SCALE GENOMIC DNA]</scope>
    <source>
        <strain evidence="8 9">DSM 18435</strain>
    </source>
</reference>
<keyword evidence="4" id="KW-0472">Membrane</keyword>
<accession>A0A4R6TKW8</accession>
<dbReference type="EMBL" id="SNYI01000002">
    <property type="protein sequence ID" value="TDQ31122.1"/>
    <property type="molecule type" value="Genomic_DNA"/>
</dbReference>
<comment type="subcellular location">
    <subcellularLocation>
        <location evidence="1">Cell outer membrane</location>
    </subcellularLocation>
</comment>
<dbReference type="Pfam" id="PF07980">
    <property type="entry name" value="SusD_RagB"/>
    <property type="match status" value="1"/>
</dbReference>
<proteinExistence type="inferred from homology"/>
<keyword evidence="5" id="KW-0998">Cell outer membrane</keyword>
<evidence type="ECO:0000256" key="3">
    <source>
        <dbReference type="ARBA" id="ARBA00022729"/>
    </source>
</evidence>
<keyword evidence="3" id="KW-0732">Signal</keyword>
<feature type="domain" description="SusD-like N-terminal" evidence="7">
    <location>
        <begin position="87"/>
        <end position="216"/>
    </location>
</feature>
<dbReference type="AlphaFoldDB" id="A0A4R6TKW8"/>
<dbReference type="GO" id="GO:0009279">
    <property type="term" value="C:cell outer membrane"/>
    <property type="evidence" value="ECO:0007669"/>
    <property type="project" value="UniProtKB-SubCell"/>
</dbReference>
<feature type="domain" description="RagB/SusD" evidence="6">
    <location>
        <begin position="256"/>
        <end position="556"/>
    </location>
</feature>
<comment type="similarity">
    <text evidence="2">Belongs to the SusD family.</text>
</comment>
<comment type="caution">
    <text evidence="8">The sequence shown here is derived from an EMBL/GenBank/DDBJ whole genome shotgun (WGS) entry which is preliminary data.</text>
</comment>
<sequence>MYVSVFMGLLACNDDFTTVPAVGALSDDALKNEQGVNLLLVGAYSALDGIRNNQPAADWTVSGDNWWFDVISDDAHKGSTDGDQADLFLIETYDWTSSNPYFLGKWSGLFAGINRANAVISLINSIEDGDFSSQLAEARFLRGHFNFELQKIYGNVPYISEENYANTEFNQPNTGPIWEEIEADFQFAVDNLPATQSLVGKPTSWAAKAFLGKVHLFQQDYAAAGPLFEDVINNGPYALNAEYLDNFSLAGDNSAESIFAIQFTADDAQSLNGNRGGTLNFPNPGPFGSCCGFYQPTQDLVNAYQTDGSGLPLLDTFNQSDVANDYGVESSDPFTPEAGPLDPRLDYTVGRRGIDYNGYGEHIGKDWIRASFADISGPYLPKKNVYQAGEEANQGTGAWGQQHSGINYHIMRYADLLLMAAEVAVENGDLTKALGYVNQVRNRAKNMSYVQDASGTAPAANYQIEPYASFPDQAFARKAVRFERRLELAMEGHRLFDLRRWGVAESVINEYIANEARTIGNFGQKANPYLPKMDLLPIPVNAIDLSGGVLTQNPGF</sequence>
<evidence type="ECO:0000256" key="2">
    <source>
        <dbReference type="ARBA" id="ARBA00006275"/>
    </source>
</evidence>
<organism evidence="8 9">
    <name type="scientific">Zeaxanthinibacter enoshimensis</name>
    <dbReference type="NCBI Taxonomy" id="392009"/>
    <lineage>
        <taxon>Bacteria</taxon>
        <taxon>Pseudomonadati</taxon>
        <taxon>Bacteroidota</taxon>
        <taxon>Flavobacteriia</taxon>
        <taxon>Flavobacteriales</taxon>
        <taxon>Flavobacteriaceae</taxon>
        <taxon>Zeaxanthinibacter</taxon>
    </lineage>
</organism>
<dbReference type="Pfam" id="PF14322">
    <property type="entry name" value="SusD-like_3"/>
    <property type="match status" value="1"/>
</dbReference>
<evidence type="ECO:0000313" key="8">
    <source>
        <dbReference type="EMBL" id="TDQ31122.1"/>
    </source>
</evidence>